<dbReference type="RefSeq" id="WP_136931790.1">
    <property type="nucleotide sequence ID" value="NZ_SSMQ01000029.1"/>
</dbReference>
<dbReference type="Proteomes" id="UP000309215">
    <property type="component" value="Unassembled WGS sequence"/>
</dbReference>
<dbReference type="AlphaFoldDB" id="A0A4U1J7R9"/>
<dbReference type="OrthoDB" id="9804833at2"/>
<feature type="domain" description="Bacteriophage Mu GpT" evidence="1">
    <location>
        <begin position="169"/>
        <end position="244"/>
    </location>
</feature>
<evidence type="ECO:0000313" key="3">
    <source>
        <dbReference type="Proteomes" id="UP000309215"/>
    </source>
</evidence>
<name>A0A4U1J7R9_9BACT</name>
<keyword evidence="3" id="KW-1185">Reference proteome</keyword>
<feature type="domain" description="Bacteriophage Mu GpT" evidence="1">
    <location>
        <begin position="252"/>
        <end position="311"/>
    </location>
</feature>
<gene>
    <name evidence="2" type="ORF">E8A74_26100</name>
</gene>
<accession>A0A4U1J7R9</accession>
<dbReference type="Pfam" id="PF10124">
    <property type="entry name" value="Mu-like_gpT"/>
    <property type="match status" value="3"/>
</dbReference>
<proteinExistence type="predicted"/>
<sequence>MIITRSSLRAMFKGFQILFKSGMGMAEPWGSKVARTLPSTGEEETYSWLTAIPGLRHWVGPRVVENLRSRSFTIKNKPFEKTLGVEREKIEDDKYGMYGDYASLLGQQAAKHPDDCIAPILLYGEQASYLDPLVGPVSLVVYDGQPVFSEVHPVDQDDPDSPVQANYYPSGMALTPENYELVRANMRSLVDVNGRRIGIKPDTLIVSPQKEGAAKRIVEAETIARGGAQEDNINQGTAEVLVIDELSDSPGVWFLAMLKNQLMRPIIWQERQKPRFQALMNGSEYAFVNNQYLAGVDCRGNAAPAVWQSIAKCRP</sequence>
<comment type="caution">
    <text evidence="2">The sequence shown here is derived from an EMBL/GenBank/DDBJ whole genome shotgun (WGS) entry which is preliminary data.</text>
</comment>
<protein>
    <recommendedName>
        <fullName evidence="1">Bacteriophage Mu GpT domain-containing protein</fullName>
    </recommendedName>
</protein>
<evidence type="ECO:0000259" key="1">
    <source>
        <dbReference type="Pfam" id="PF10124"/>
    </source>
</evidence>
<dbReference type="InterPro" id="IPR018774">
    <property type="entry name" value="Phage_Mu_GpT"/>
</dbReference>
<reference evidence="2 3" key="1">
    <citation type="submission" date="2019-04" db="EMBL/GenBank/DDBJ databases">
        <authorList>
            <person name="Li Y."/>
            <person name="Wang J."/>
        </authorList>
    </citation>
    <scope>NUCLEOTIDE SEQUENCE [LARGE SCALE GENOMIC DNA]</scope>
    <source>
        <strain evidence="2 3">DSM 14668</strain>
    </source>
</reference>
<evidence type="ECO:0000313" key="2">
    <source>
        <dbReference type="EMBL" id="TKD03438.1"/>
    </source>
</evidence>
<dbReference type="EMBL" id="SSMQ01000029">
    <property type="protein sequence ID" value="TKD03438.1"/>
    <property type="molecule type" value="Genomic_DNA"/>
</dbReference>
<organism evidence="2 3">
    <name type="scientific">Polyangium fumosum</name>
    <dbReference type="NCBI Taxonomy" id="889272"/>
    <lineage>
        <taxon>Bacteria</taxon>
        <taxon>Pseudomonadati</taxon>
        <taxon>Myxococcota</taxon>
        <taxon>Polyangia</taxon>
        <taxon>Polyangiales</taxon>
        <taxon>Polyangiaceae</taxon>
        <taxon>Polyangium</taxon>
    </lineage>
</organism>
<feature type="domain" description="Bacteriophage Mu GpT" evidence="1">
    <location>
        <begin position="8"/>
        <end position="168"/>
    </location>
</feature>